<evidence type="ECO:0000313" key="1">
    <source>
        <dbReference type="EMBL" id="SAS88696.1"/>
    </source>
</evidence>
<accession>A0AAX2B5A4</accession>
<reference evidence="1 2" key="1">
    <citation type="submission" date="2016-04" db="EMBL/GenBank/DDBJ databases">
        <authorList>
            <consortium name="Pathogen Informatics"/>
        </authorList>
    </citation>
    <scope>NUCLEOTIDE SEQUENCE [LARGE SCALE GENOMIC DNA]</scope>
    <source>
        <strain evidence="2">k480</strain>
    </source>
</reference>
<dbReference type="Proteomes" id="UP000077826">
    <property type="component" value="Unassembled WGS sequence"/>
</dbReference>
<sequence length="113" mass="12496">MHQKGRFFASETLNYAFFSQKTGCFCTEMIHSAFRCTLLGHGYEPGGRPTPLCGPAAVLVAVHVKIEVFLRHFVVGAVFTHFAQRFIKRGFQLGVVLTQADTGAVAKVLFVFN</sequence>
<comment type="caution">
    <text evidence="1">The sequence shown here is derived from an EMBL/GenBank/DDBJ whole genome shotgun (WGS) entry which is preliminary data.</text>
</comment>
<evidence type="ECO:0000313" key="2">
    <source>
        <dbReference type="Proteomes" id="UP000077826"/>
    </source>
</evidence>
<dbReference type="EMBL" id="FLDK01000003">
    <property type="protein sequence ID" value="SAS88696.1"/>
    <property type="molecule type" value="Genomic_DNA"/>
</dbReference>
<proteinExistence type="predicted"/>
<organism evidence="1 2">
    <name type="scientific">Klebsiella pneumoniae</name>
    <dbReference type="NCBI Taxonomy" id="573"/>
    <lineage>
        <taxon>Bacteria</taxon>
        <taxon>Pseudomonadati</taxon>
        <taxon>Pseudomonadota</taxon>
        <taxon>Gammaproteobacteria</taxon>
        <taxon>Enterobacterales</taxon>
        <taxon>Enterobacteriaceae</taxon>
        <taxon>Klebsiella/Raoultella group</taxon>
        <taxon>Klebsiella</taxon>
        <taxon>Klebsiella pneumoniae complex</taxon>
    </lineage>
</organism>
<dbReference type="AlphaFoldDB" id="A0AAX2B5A4"/>
<name>A0AAX2B5A4_KLEPN</name>
<gene>
    <name evidence="1" type="ORF">SAMEA2273558_01541</name>
</gene>
<protein>
    <submittedName>
        <fullName evidence="1">Uncharacterized protein</fullName>
    </submittedName>
</protein>